<gene>
    <name evidence="1" type="ORF">SAMN02745723_10782</name>
</gene>
<evidence type="ECO:0000313" key="2">
    <source>
        <dbReference type="Proteomes" id="UP000226420"/>
    </source>
</evidence>
<proteinExistence type="predicted"/>
<comment type="caution">
    <text evidence="1">The sequence shown here is derived from an EMBL/GenBank/DDBJ whole genome shotgun (WGS) entry which is preliminary data.</text>
</comment>
<sequence length="293" mass="33769">MMYVFNGISIIFALLMVTLSAVYADEQSKEFYDFDGDGINDSIIQSRVNNVLHLSIYMSSINKNLTYEITPPDDNNFPVVHSSYKFDEIEVDSTYYSRQGQVYSQVYKWVPDKKQWLLVSVITGERSDPISGIFTPSLEIERVSCCRKIGENQHSISYKSKSDVKNEINNELKKISDLLKENKSEHAIKSINIYSAAEYVTTINDSNVVLLNDLAFFLAKKDNIASAIILKDIVDQYPSRVVAKLNLADVYWELGKDYNHYDKARTLYKEYKNEMIEKGLNKNIPKRVFLREN</sequence>
<dbReference type="AlphaFoldDB" id="A0AAJ4WBL2"/>
<dbReference type="RefSeq" id="WP_074823305.1">
    <property type="nucleotide sequence ID" value="NZ_FOLW01000007.1"/>
</dbReference>
<protein>
    <recommendedName>
        <fullName evidence="3">Tetratricopeptide repeat protein</fullName>
    </recommendedName>
</protein>
<dbReference type="Proteomes" id="UP000226420">
    <property type="component" value="Unassembled WGS sequence"/>
</dbReference>
<evidence type="ECO:0000313" key="1">
    <source>
        <dbReference type="EMBL" id="SFD05121.1"/>
    </source>
</evidence>
<organism evidence="1 2">
    <name type="scientific">Pragia fontium DSM 5563 = ATCC 49100</name>
    <dbReference type="NCBI Taxonomy" id="1122977"/>
    <lineage>
        <taxon>Bacteria</taxon>
        <taxon>Pseudomonadati</taxon>
        <taxon>Pseudomonadota</taxon>
        <taxon>Gammaproteobacteria</taxon>
        <taxon>Enterobacterales</taxon>
        <taxon>Budviciaceae</taxon>
        <taxon>Pragia</taxon>
    </lineage>
</organism>
<name>A0AAJ4WBL2_9GAMM</name>
<evidence type="ECO:0008006" key="3">
    <source>
        <dbReference type="Google" id="ProtNLM"/>
    </source>
</evidence>
<accession>A0AAJ4WBL2</accession>
<dbReference type="EMBL" id="FOLW01000007">
    <property type="protein sequence ID" value="SFD05121.1"/>
    <property type="molecule type" value="Genomic_DNA"/>
</dbReference>
<reference evidence="1 2" key="1">
    <citation type="submission" date="2016-10" db="EMBL/GenBank/DDBJ databases">
        <authorList>
            <person name="Varghese N."/>
            <person name="Submissions S."/>
        </authorList>
    </citation>
    <scope>NUCLEOTIDE SEQUENCE [LARGE SCALE GENOMIC DNA]</scope>
    <source>
        <strain evidence="1 2">DSM 5563</strain>
    </source>
</reference>